<gene>
    <name evidence="1" type="ORF">DOP62_14270</name>
</gene>
<keyword evidence="1" id="KW-0614">Plasmid</keyword>
<evidence type="ECO:0000313" key="1">
    <source>
        <dbReference type="EMBL" id="WVS92252.1"/>
    </source>
</evidence>
<sequence>MTESSTPSAPLSLGDLEARYSIARNTLRNRLEGLGIQPQQDGRHRLVSVDDVLLLDDLDAHLKSGGTVGSFLRVRGLAIATVEEPVDSDHDSIDDTVNGGSIIPVANQQGGGQLELLLTAIASVAQTRPASPTERYEFLDKAASAGWSVTTTDLRWATAQSTVKAGQWRDYIFERVGRGLFKVHHHATGKAAKSKKGKS</sequence>
<accession>A0ACD5A319</accession>
<dbReference type="EMBL" id="CP143530">
    <property type="protein sequence ID" value="WVS92252.1"/>
    <property type="molecule type" value="Genomic_DNA"/>
</dbReference>
<reference evidence="1" key="1">
    <citation type="submission" date="2024-01" db="EMBL/GenBank/DDBJ databases">
        <title>De novo genome assembly and pan-genome analysis of the fast-growing Indian isolates of Synechococcus elongatus: Potential chassis for bioproduction.</title>
        <authorList>
            <person name="Jain V.S."/>
            <person name="Schubert M.G."/>
            <person name="Pritam P."/>
            <person name="Sarnaik A.P."/>
            <person name="Jaiswal D."/>
            <person name="Church G.M."/>
            <person name="Wangikar P."/>
        </authorList>
    </citation>
    <scope>NUCLEOTIDE SEQUENCE</scope>
    <source>
        <strain evidence="1">PCC 11801</strain>
    </source>
</reference>
<proteinExistence type="predicted"/>
<name>A0ACD5A319_SYNEL</name>
<organism evidence="1 2">
    <name type="scientific">Synechococcus elongatus PCC 11801</name>
    <dbReference type="NCBI Taxonomy" id="2219813"/>
    <lineage>
        <taxon>Bacteria</taxon>
        <taxon>Bacillati</taxon>
        <taxon>Cyanobacteriota</taxon>
        <taxon>Cyanophyceae</taxon>
        <taxon>Synechococcales</taxon>
        <taxon>Synechococcaceae</taxon>
        <taxon>Synechococcus</taxon>
    </lineage>
</organism>
<protein>
    <submittedName>
        <fullName evidence="1">Uncharacterized protein</fullName>
    </submittedName>
</protein>
<evidence type="ECO:0000313" key="2">
    <source>
        <dbReference type="Proteomes" id="UP000267249"/>
    </source>
</evidence>
<dbReference type="Proteomes" id="UP000267249">
    <property type="component" value="Plasmid p11801_3"/>
</dbReference>
<geneLocation type="plasmid" evidence="1 2">
    <name>p11801_3</name>
</geneLocation>